<evidence type="ECO:0000313" key="10">
    <source>
        <dbReference type="Proteomes" id="UP001153328"/>
    </source>
</evidence>
<dbReference type="InterPro" id="IPR036388">
    <property type="entry name" value="WH-like_DNA-bd_sf"/>
</dbReference>
<evidence type="ECO:0000313" key="9">
    <source>
        <dbReference type="EMBL" id="CAG7656058.1"/>
    </source>
</evidence>
<dbReference type="Pfam" id="PF04542">
    <property type="entry name" value="Sigma70_r2"/>
    <property type="match status" value="1"/>
</dbReference>
<evidence type="ECO:0000256" key="3">
    <source>
        <dbReference type="ARBA" id="ARBA00023015"/>
    </source>
</evidence>
<evidence type="ECO:0000256" key="6">
    <source>
        <dbReference type="SAM" id="MobiDB-lite"/>
    </source>
</evidence>
<dbReference type="Pfam" id="PF08281">
    <property type="entry name" value="Sigma70_r4_2"/>
    <property type="match status" value="1"/>
</dbReference>
<dbReference type="NCBIfam" id="TIGR02937">
    <property type="entry name" value="sigma70-ECF"/>
    <property type="match status" value="1"/>
</dbReference>
<comment type="subunit">
    <text evidence="2">Interacts transiently with the RNA polymerase catalytic core formed by RpoA, RpoB, RpoC and RpoZ (2 alpha, 1 beta, 1 beta' and 1 omega subunit) to form the RNA polymerase holoenzyme that can initiate transcription.</text>
</comment>
<organism evidence="9 10">
    <name type="scientific">Actinacidiphila bryophytorum</name>
    <dbReference type="NCBI Taxonomy" id="1436133"/>
    <lineage>
        <taxon>Bacteria</taxon>
        <taxon>Bacillati</taxon>
        <taxon>Actinomycetota</taxon>
        <taxon>Actinomycetes</taxon>
        <taxon>Kitasatosporales</taxon>
        <taxon>Streptomycetaceae</taxon>
        <taxon>Actinacidiphila</taxon>
    </lineage>
</organism>
<evidence type="ECO:0000256" key="4">
    <source>
        <dbReference type="ARBA" id="ARBA00023082"/>
    </source>
</evidence>
<feature type="region of interest" description="Disordered" evidence="6">
    <location>
        <begin position="291"/>
        <end position="328"/>
    </location>
</feature>
<feature type="domain" description="RNA polymerase sigma-70 region 2" evidence="7">
    <location>
        <begin position="12"/>
        <end position="76"/>
    </location>
</feature>
<dbReference type="SUPFAM" id="SSF88659">
    <property type="entry name" value="Sigma3 and sigma4 domains of RNA polymerase sigma factors"/>
    <property type="match status" value="1"/>
</dbReference>
<dbReference type="SUPFAM" id="SSF54427">
    <property type="entry name" value="NTF2-like"/>
    <property type="match status" value="1"/>
</dbReference>
<dbReference type="InterPro" id="IPR052704">
    <property type="entry name" value="ECF_Sigma-70_Domain"/>
</dbReference>
<dbReference type="AlphaFoldDB" id="A0A9W4MHD1"/>
<dbReference type="PANTHER" id="PTHR30173:SF36">
    <property type="entry name" value="ECF RNA POLYMERASE SIGMA FACTOR SIGJ"/>
    <property type="match status" value="1"/>
</dbReference>
<evidence type="ECO:0000256" key="5">
    <source>
        <dbReference type="ARBA" id="ARBA00023163"/>
    </source>
</evidence>
<name>A0A9W4MHD1_9ACTN</name>
<dbReference type="EMBL" id="CAJVAX010000021">
    <property type="protein sequence ID" value="CAG7656058.1"/>
    <property type="molecule type" value="Genomic_DNA"/>
</dbReference>
<dbReference type="NCBIfam" id="NF007214">
    <property type="entry name" value="PRK09636.1"/>
    <property type="match status" value="1"/>
</dbReference>
<comment type="caution">
    <text evidence="9">The sequence shown here is derived from an EMBL/GenBank/DDBJ whole genome shotgun (WGS) entry which is preliminary data.</text>
</comment>
<keyword evidence="10" id="KW-1185">Reference proteome</keyword>
<sequence>MAAVTADAPESLFEQYRPLLLGLGYRLLGSMWDAEDVVQEAYLRWTRTDRDQVREPRAFLVTVVSRLALDQLRSARATREAYVGPWLPEPADTGELGPLDTAELRDTLSYATLYLMEQLTPPERAAFVLREAFEMPYDAIAAIVGGTAANCRQLHHRATTRLAAARGDRFRPTGEDHARLLTRFLDAARGGDLDALTGMLSEDVTAWNDGGGRARAALNPIAGRDRVIAFVLGLARRFPIDTARLTESNGQPALWLTVDGKDQLVLLDIEDGVIHGVFAVLNPDKLTRLAARERDRDREHDGAGQHDRGAGQHDRDQEHDRDQQRESS</sequence>
<evidence type="ECO:0000259" key="8">
    <source>
        <dbReference type="Pfam" id="PF08281"/>
    </source>
</evidence>
<dbReference type="GO" id="GO:0016987">
    <property type="term" value="F:sigma factor activity"/>
    <property type="evidence" value="ECO:0007669"/>
    <property type="project" value="UniProtKB-KW"/>
</dbReference>
<dbReference type="Gene3D" id="1.10.10.10">
    <property type="entry name" value="Winged helix-like DNA-binding domain superfamily/Winged helix DNA-binding domain"/>
    <property type="match status" value="1"/>
</dbReference>
<accession>A0A9W4MHD1</accession>
<comment type="similarity">
    <text evidence="1">Belongs to the sigma-70 factor family. ECF subfamily.</text>
</comment>
<dbReference type="Proteomes" id="UP001153328">
    <property type="component" value="Unassembled WGS sequence"/>
</dbReference>
<protein>
    <submittedName>
        <fullName evidence="9">RNA polymerase, sigma subunit, ECF family</fullName>
    </submittedName>
</protein>
<evidence type="ECO:0000259" key="7">
    <source>
        <dbReference type="Pfam" id="PF04542"/>
    </source>
</evidence>
<dbReference type="InterPro" id="IPR013325">
    <property type="entry name" value="RNA_pol_sigma_r2"/>
</dbReference>
<proteinExistence type="inferred from homology"/>
<keyword evidence="4" id="KW-0731">Sigma factor</keyword>
<reference evidence="9" key="1">
    <citation type="submission" date="2021-06" db="EMBL/GenBank/DDBJ databases">
        <authorList>
            <person name="Arsene-Ploetze F."/>
        </authorList>
    </citation>
    <scope>NUCLEOTIDE SEQUENCE</scope>
    <source>
        <strain evidence="9">SBRY1</strain>
    </source>
</reference>
<gene>
    <name evidence="9" type="ORF">SBRY_70335</name>
</gene>
<keyword evidence="3" id="KW-0805">Transcription regulation</keyword>
<dbReference type="InterPro" id="IPR013324">
    <property type="entry name" value="RNA_pol_sigma_r3/r4-like"/>
</dbReference>
<dbReference type="Gene3D" id="3.10.450.50">
    <property type="match status" value="1"/>
</dbReference>
<keyword evidence="5" id="KW-0804">Transcription</keyword>
<feature type="domain" description="RNA polymerase sigma factor 70 region 4 type 2" evidence="8">
    <location>
        <begin position="115"/>
        <end position="161"/>
    </location>
</feature>
<dbReference type="InterPro" id="IPR013249">
    <property type="entry name" value="RNA_pol_sigma70_r4_t2"/>
</dbReference>
<dbReference type="PANTHER" id="PTHR30173">
    <property type="entry name" value="SIGMA 19 FACTOR"/>
    <property type="match status" value="1"/>
</dbReference>
<evidence type="ECO:0000256" key="2">
    <source>
        <dbReference type="ARBA" id="ARBA00011344"/>
    </source>
</evidence>
<dbReference type="Gene3D" id="1.10.1740.10">
    <property type="match status" value="1"/>
</dbReference>
<dbReference type="InterPro" id="IPR007627">
    <property type="entry name" value="RNA_pol_sigma70_r2"/>
</dbReference>
<dbReference type="GO" id="GO:0003677">
    <property type="term" value="F:DNA binding"/>
    <property type="evidence" value="ECO:0007669"/>
    <property type="project" value="InterPro"/>
</dbReference>
<dbReference type="InterPro" id="IPR032710">
    <property type="entry name" value="NTF2-like_dom_sf"/>
</dbReference>
<dbReference type="RefSeq" id="WP_205045479.1">
    <property type="nucleotide sequence ID" value="NZ_CAJVAX010000021.1"/>
</dbReference>
<dbReference type="SUPFAM" id="SSF88946">
    <property type="entry name" value="Sigma2 domain of RNA polymerase sigma factors"/>
    <property type="match status" value="1"/>
</dbReference>
<dbReference type="GO" id="GO:0006352">
    <property type="term" value="P:DNA-templated transcription initiation"/>
    <property type="evidence" value="ECO:0007669"/>
    <property type="project" value="InterPro"/>
</dbReference>
<evidence type="ECO:0000256" key="1">
    <source>
        <dbReference type="ARBA" id="ARBA00010641"/>
    </source>
</evidence>
<dbReference type="InterPro" id="IPR014284">
    <property type="entry name" value="RNA_pol_sigma-70_dom"/>
</dbReference>